<dbReference type="GO" id="GO:0035516">
    <property type="term" value="F:broad specificity oxidative DNA demethylase activity"/>
    <property type="evidence" value="ECO:0007669"/>
    <property type="project" value="TreeGrafter"/>
</dbReference>
<dbReference type="InterPro" id="IPR027450">
    <property type="entry name" value="AlkB-like"/>
</dbReference>
<dbReference type="InterPro" id="IPR032852">
    <property type="entry name" value="ALKBH2"/>
</dbReference>
<dbReference type="Proteomes" id="UP000186594">
    <property type="component" value="Unassembled WGS sequence"/>
</dbReference>
<dbReference type="GO" id="GO:0051747">
    <property type="term" value="F:cytosine C-5 DNA demethylase activity"/>
    <property type="evidence" value="ECO:0007669"/>
    <property type="project" value="TreeGrafter"/>
</dbReference>
<accession>A0A1U7LG51</accession>
<feature type="binding site" evidence="1">
    <location>
        <position position="792"/>
    </location>
    <ligand>
        <name>2-oxoglutarate</name>
        <dbReference type="ChEBI" id="CHEBI:16810"/>
    </ligand>
</feature>
<keyword evidence="5" id="KW-1185">Reference proteome</keyword>
<dbReference type="STRING" id="1198029.A0A1U7LG51"/>
<feature type="compositionally biased region" description="Basic residues" evidence="2">
    <location>
        <begin position="41"/>
        <end position="55"/>
    </location>
</feature>
<dbReference type="AlphaFoldDB" id="A0A1U7LG51"/>
<gene>
    <name evidence="4" type="ORF">NEOLI_001455</name>
</gene>
<sequence length="889" mass="101099">MRDPSTFIEPFQDLFEGSNIRVTRRMKQEVLGIRNISDKHKSSRHIKPPRPHKRSINWNPDQSSHVQNRDIDYPSIQNMDPMTADAINPSLVRRRLFSSSEWFMQPEAFQFGSSRADSSFTTLQEPNAEKFQIPPIPIIGSALPYRVENTSRLPFRSQISDHEEFHVRTRDSAFKKISLAQNDTPGLQRFTGEHANFQNLIPQAVDVSTSLTTSIGPFMQQDRPAQFERYPIHLVPSAPKDVPHVPGTWQKYPSLIPLIPKPPLKVQPNGKSLGFSTDHIPVQKITQNHRRASGHYPNNFGNEYIQSHVHCTNQKPECIGKPKVWANTRQELCEGLSYFRSYQGGCYYHNGLVFGYLVDGFGSPRDYVGPNVVISHGGGKSQMDPKTGICTLQDDQLVTDKAISALLNNFAKNIPLVLLIGKNCDAAPAKLCTPYAVMDWFVITYMWPEKDPISGFIRWKLKFEKLTPGPGWWTPITLQTSKMYSDENGLGIFESTSTSFADYRSKFDQAAMNFGDQASCLCCHRPFVRVFEEDWTCLNSECAWFWHNSSCRDLSEHANYSKEFLSLTLQPTTIVPHDLRIPLPRNADEFYNSKDISKIFWRGFCCAVCGKVSCREFWRGWICSGCGFEFCPPRTTYTAASLACPYAPVYTGLPIITGDRIFHESGVQSEEFTLENMRVAKYSLKDCGYVYHIVANQSGNIEADDLFYRYQTENVKFQRHELTTHRITGRLLTQQFTFNAGKSYKHVVSMNTTPFDETPAVIRDTLTALNNRIRKVNLGVDPRFNEILSIAYMEGQKMGYHDDGEESVGDVIASISFGSSATMRFRRKKKLLKPTTAKAGIDNLDLPDIQSGMNNRQLPVPGKVVLELKLNHGDVMIMWGRRIQRDYVV</sequence>
<protein>
    <recommendedName>
        <fullName evidence="3">Alpha-ketoglutarate-dependent dioxygenase AlkB-like domain-containing protein</fullName>
    </recommendedName>
</protein>
<evidence type="ECO:0000313" key="4">
    <source>
        <dbReference type="EMBL" id="OLL21634.1"/>
    </source>
</evidence>
<feature type="binding site" evidence="1">
    <location>
        <position position="801"/>
    </location>
    <ligand>
        <name>2-oxoglutarate</name>
        <dbReference type="ChEBI" id="CHEBI:16810"/>
    </ligand>
</feature>
<feature type="domain" description="Alpha-ketoglutarate-dependent dioxygenase AlkB-like" evidence="3">
    <location>
        <begin position="735"/>
        <end position="882"/>
    </location>
</feature>
<dbReference type="GO" id="GO:0006307">
    <property type="term" value="P:DNA alkylation repair"/>
    <property type="evidence" value="ECO:0007669"/>
    <property type="project" value="TreeGrafter"/>
</dbReference>
<dbReference type="InterPro" id="IPR037151">
    <property type="entry name" value="AlkB-like_sf"/>
</dbReference>
<feature type="region of interest" description="Disordered" evidence="2">
    <location>
        <begin position="36"/>
        <end position="66"/>
    </location>
</feature>
<dbReference type="PANTHER" id="PTHR31573">
    <property type="entry name" value="ALPHA-KETOGLUTARATE-DEPENDENT DIOXYGENASE ALKB HOMOLOG 2"/>
    <property type="match status" value="1"/>
</dbReference>
<dbReference type="SUPFAM" id="SSF51197">
    <property type="entry name" value="Clavaminate synthase-like"/>
    <property type="match status" value="1"/>
</dbReference>
<feature type="compositionally biased region" description="Polar residues" evidence="2">
    <location>
        <begin position="56"/>
        <end position="66"/>
    </location>
</feature>
<name>A0A1U7LG51_NEOID</name>
<dbReference type="PANTHER" id="PTHR31573:SF4">
    <property type="entry name" value="FE2OG DIOXYGENASE DOMAIN-CONTAINING PROTEIN"/>
    <property type="match status" value="1"/>
</dbReference>
<evidence type="ECO:0000259" key="3">
    <source>
        <dbReference type="Pfam" id="PF13532"/>
    </source>
</evidence>
<dbReference type="Pfam" id="PF13532">
    <property type="entry name" value="2OG-FeII_Oxy_2"/>
    <property type="match status" value="1"/>
</dbReference>
<organism evidence="4 5">
    <name type="scientific">Neolecta irregularis (strain DAH-3)</name>
    <dbReference type="NCBI Taxonomy" id="1198029"/>
    <lineage>
        <taxon>Eukaryota</taxon>
        <taxon>Fungi</taxon>
        <taxon>Dikarya</taxon>
        <taxon>Ascomycota</taxon>
        <taxon>Taphrinomycotina</taxon>
        <taxon>Neolectales</taxon>
        <taxon>Neolectaceae</taxon>
        <taxon>Neolecta</taxon>
    </lineage>
</organism>
<reference evidence="4 5" key="1">
    <citation type="submission" date="2016-04" db="EMBL/GenBank/DDBJ databases">
        <title>Evolutionary innovation and constraint leading to complex multicellularity in the Ascomycota.</title>
        <authorList>
            <person name="Cisse O."/>
            <person name="Nguyen A."/>
            <person name="Hewitt D.A."/>
            <person name="Jedd G."/>
            <person name="Stajich J.E."/>
        </authorList>
    </citation>
    <scope>NUCLEOTIDE SEQUENCE [LARGE SCALE GENOMIC DNA]</scope>
    <source>
        <strain evidence="4 5">DAH-3</strain>
    </source>
</reference>
<evidence type="ECO:0000256" key="2">
    <source>
        <dbReference type="SAM" id="MobiDB-lite"/>
    </source>
</evidence>
<dbReference type="OrthoDB" id="2163491at2759"/>
<proteinExistence type="predicted"/>
<dbReference type="EMBL" id="LXFE01004415">
    <property type="protein sequence ID" value="OLL21634.1"/>
    <property type="molecule type" value="Genomic_DNA"/>
</dbReference>
<evidence type="ECO:0000313" key="5">
    <source>
        <dbReference type="Proteomes" id="UP000186594"/>
    </source>
</evidence>
<comment type="caution">
    <text evidence="4">The sequence shown here is derived from an EMBL/GenBank/DDBJ whole genome shotgun (WGS) entry which is preliminary data.</text>
</comment>
<evidence type="ECO:0000256" key="1">
    <source>
        <dbReference type="PIRSR" id="PIRSR632852-1"/>
    </source>
</evidence>
<dbReference type="OMA" id="ESHAREY"/>
<dbReference type="GO" id="GO:0008198">
    <property type="term" value="F:ferrous iron binding"/>
    <property type="evidence" value="ECO:0007669"/>
    <property type="project" value="TreeGrafter"/>
</dbReference>
<dbReference type="Gene3D" id="2.60.120.590">
    <property type="entry name" value="Alpha-ketoglutarate-dependent dioxygenase AlkB-like"/>
    <property type="match status" value="1"/>
</dbReference>